<comment type="caution">
    <text evidence="1">The sequence shown here is derived from an EMBL/GenBank/DDBJ whole genome shotgun (WGS) entry which is preliminary data.</text>
</comment>
<evidence type="ECO:0008006" key="2">
    <source>
        <dbReference type="Google" id="ProtNLM"/>
    </source>
</evidence>
<name>A0A0F9ABR1_9ZZZZ</name>
<sequence>MSNIEVFTCDCYPPLDIIKIVREAFEEARGDYTLTEYNIEKNPEEYSAALDRYGYPFGFKECINIFVEGKRVIEGKPSVKELLFYFQQD</sequence>
<accession>A0A0F9ABR1</accession>
<proteinExistence type="predicted"/>
<dbReference type="EMBL" id="LAZR01043469">
    <property type="protein sequence ID" value="KKL06989.1"/>
    <property type="molecule type" value="Genomic_DNA"/>
</dbReference>
<organism evidence="1">
    <name type="scientific">marine sediment metagenome</name>
    <dbReference type="NCBI Taxonomy" id="412755"/>
    <lineage>
        <taxon>unclassified sequences</taxon>
        <taxon>metagenomes</taxon>
        <taxon>ecological metagenomes</taxon>
    </lineage>
</organism>
<protein>
    <recommendedName>
        <fullName evidence="2">Thioredoxin</fullName>
    </recommendedName>
</protein>
<reference evidence="1" key="1">
    <citation type="journal article" date="2015" name="Nature">
        <title>Complex archaea that bridge the gap between prokaryotes and eukaryotes.</title>
        <authorList>
            <person name="Spang A."/>
            <person name="Saw J.H."/>
            <person name="Jorgensen S.L."/>
            <person name="Zaremba-Niedzwiedzka K."/>
            <person name="Martijn J."/>
            <person name="Lind A.E."/>
            <person name="van Eijk R."/>
            <person name="Schleper C."/>
            <person name="Guy L."/>
            <person name="Ettema T.J."/>
        </authorList>
    </citation>
    <scope>NUCLEOTIDE SEQUENCE</scope>
</reference>
<dbReference type="AlphaFoldDB" id="A0A0F9ABR1"/>
<evidence type="ECO:0000313" key="1">
    <source>
        <dbReference type="EMBL" id="KKL06989.1"/>
    </source>
</evidence>
<gene>
    <name evidence="1" type="ORF">LCGC14_2590500</name>
</gene>